<dbReference type="RefSeq" id="WP_380015740.1">
    <property type="nucleotide sequence ID" value="NZ_JBHLYR010000063.1"/>
</dbReference>
<proteinExistence type="predicted"/>
<keyword evidence="3" id="KW-0804">Transcription</keyword>
<dbReference type="EMBL" id="JBHLYR010000063">
    <property type="protein sequence ID" value="MFB9994618.1"/>
    <property type="molecule type" value="Genomic_DNA"/>
</dbReference>
<comment type="caution">
    <text evidence="5">The sequence shown here is derived from an EMBL/GenBank/DDBJ whole genome shotgun (WGS) entry which is preliminary data.</text>
</comment>
<dbReference type="SUPFAM" id="SSF46785">
    <property type="entry name" value="Winged helix' DNA-binding domain"/>
    <property type="match status" value="1"/>
</dbReference>
<keyword evidence="6" id="KW-1185">Reference proteome</keyword>
<evidence type="ECO:0000256" key="2">
    <source>
        <dbReference type="ARBA" id="ARBA00023125"/>
    </source>
</evidence>
<name>A0ABV6B4D2_9DEIO</name>
<protein>
    <submittedName>
        <fullName evidence="5">Winged helix-turn-helix transcriptional regulator</fullName>
    </submittedName>
</protein>
<sequence length="121" mass="13492">MNYEEQLQSRGCPVEQTVEVIGGRWTTLIINQLLEGTKRYSELRNALTGVSPKTLTDKLRDLEKHGIVTRVVYPSVPPKVEYTLTVKGLELKEVIGAMQSWGSRWGSTDAAPHLRDGLEGV</sequence>
<keyword evidence="2" id="KW-0238">DNA-binding</keyword>
<evidence type="ECO:0000259" key="4">
    <source>
        <dbReference type="PROSITE" id="PS51118"/>
    </source>
</evidence>
<evidence type="ECO:0000256" key="1">
    <source>
        <dbReference type="ARBA" id="ARBA00023015"/>
    </source>
</evidence>
<feature type="domain" description="HTH hxlR-type" evidence="4">
    <location>
        <begin position="12"/>
        <end position="110"/>
    </location>
</feature>
<keyword evidence="1" id="KW-0805">Transcription regulation</keyword>
<dbReference type="PANTHER" id="PTHR33204">
    <property type="entry name" value="TRANSCRIPTIONAL REGULATOR, MARR FAMILY"/>
    <property type="match status" value="1"/>
</dbReference>
<accession>A0ABV6B4D2</accession>
<dbReference type="InterPro" id="IPR002577">
    <property type="entry name" value="HTH_HxlR"/>
</dbReference>
<dbReference type="Pfam" id="PF01638">
    <property type="entry name" value="HxlR"/>
    <property type="match status" value="1"/>
</dbReference>
<dbReference type="CDD" id="cd00090">
    <property type="entry name" value="HTH_ARSR"/>
    <property type="match status" value="1"/>
</dbReference>
<evidence type="ECO:0000256" key="3">
    <source>
        <dbReference type="ARBA" id="ARBA00023163"/>
    </source>
</evidence>
<gene>
    <name evidence="5" type="ORF">ACFFLM_21905</name>
</gene>
<dbReference type="Proteomes" id="UP001589733">
    <property type="component" value="Unassembled WGS sequence"/>
</dbReference>
<dbReference type="PANTHER" id="PTHR33204:SF37">
    <property type="entry name" value="HTH-TYPE TRANSCRIPTIONAL REGULATOR YODB"/>
    <property type="match status" value="1"/>
</dbReference>
<dbReference type="PROSITE" id="PS51118">
    <property type="entry name" value="HTH_HXLR"/>
    <property type="match status" value="1"/>
</dbReference>
<reference evidence="5 6" key="1">
    <citation type="submission" date="2024-09" db="EMBL/GenBank/DDBJ databases">
        <authorList>
            <person name="Sun Q."/>
            <person name="Mori K."/>
        </authorList>
    </citation>
    <scope>NUCLEOTIDE SEQUENCE [LARGE SCALE GENOMIC DNA]</scope>
    <source>
        <strain evidence="5 6">JCM 13503</strain>
    </source>
</reference>
<evidence type="ECO:0000313" key="6">
    <source>
        <dbReference type="Proteomes" id="UP001589733"/>
    </source>
</evidence>
<dbReference type="InterPro" id="IPR036390">
    <property type="entry name" value="WH_DNA-bd_sf"/>
</dbReference>
<dbReference type="InterPro" id="IPR036388">
    <property type="entry name" value="WH-like_DNA-bd_sf"/>
</dbReference>
<evidence type="ECO:0000313" key="5">
    <source>
        <dbReference type="EMBL" id="MFB9994618.1"/>
    </source>
</evidence>
<dbReference type="Gene3D" id="1.10.10.10">
    <property type="entry name" value="Winged helix-like DNA-binding domain superfamily/Winged helix DNA-binding domain"/>
    <property type="match status" value="1"/>
</dbReference>
<dbReference type="InterPro" id="IPR011991">
    <property type="entry name" value="ArsR-like_HTH"/>
</dbReference>
<organism evidence="5 6">
    <name type="scientific">Deinococcus oregonensis</name>
    <dbReference type="NCBI Taxonomy" id="1805970"/>
    <lineage>
        <taxon>Bacteria</taxon>
        <taxon>Thermotogati</taxon>
        <taxon>Deinococcota</taxon>
        <taxon>Deinococci</taxon>
        <taxon>Deinococcales</taxon>
        <taxon>Deinococcaceae</taxon>
        <taxon>Deinococcus</taxon>
    </lineage>
</organism>